<evidence type="ECO:0000313" key="2">
    <source>
        <dbReference type="EMBL" id="PNF36572.1"/>
    </source>
</evidence>
<protein>
    <recommendedName>
        <fullName evidence="4">CCHC-type domain-containing protein</fullName>
    </recommendedName>
</protein>
<gene>
    <name evidence="2" type="ORF">B7P43_G15345</name>
</gene>
<dbReference type="InterPro" id="IPR036875">
    <property type="entry name" value="Znf_CCHC_sf"/>
</dbReference>
<keyword evidence="3" id="KW-1185">Reference proteome</keyword>
<dbReference type="SUPFAM" id="SSF57756">
    <property type="entry name" value="Retrovirus zinc finger-like domains"/>
    <property type="match status" value="1"/>
</dbReference>
<proteinExistence type="predicted"/>
<accession>A0A2J7R6W5</accession>
<evidence type="ECO:0008006" key="4">
    <source>
        <dbReference type="Google" id="ProtNLM"/>
    </source>
</evidence>
<evidence type="ECO:0000256" key="1">
    <source>
        <dbReference type="SAM" id="MobiDB-lite"/>
    </source>
</evidence>
<dbReference type="GO" id="GO:0003676">
    <property type="term" value="F:nucleic acid binding"/>
    <property type="evidence" value="ECO:0007669"/>
    <property type="project" value="InterPro"/>
</dbReference>
<dbReference type="GO" id="GO:0008270">
    <property type="term" value="F:zinc ion binding"/>
    <property type="evidence" value="ECO:0007669"/>
    <property type="project" value="InterPro"/>
</dbReference>
<sequence>MTASPEALNTTFIECNRSIQALQVIGGDVNAYSRVLAPKIFRAFPDDVCRRWTIHVKREQLSEGDIIKLMEFLSVEVEGALTTQKICGESLSVSNLTPTVATFHISSKNQKNIRRIKGPMELFCIFIESRCHWAQDCDTVIATCSRIEKLKAANRCFICLNWGHKARTCSKKGRALCTNCKRSHHRSICNSTEHNTAHFCQVPPISVSNVGVTSSNFIYLQTTRVWVRGPTGLSKLTRPVLDGSSQSSFITKSIRGPEVRNKRKSTASSQLGIG</sequence>
<comment type="caution">
    <text evidence="2">The sequence shown here is derived from an EMBL/GenBank/DDBJ whole genome shotgun (WGS) entry which is preliminary data.</text>
</comment>
<dbReference type="EMBL" id="NEVH01006750">
    <property type="protein sequence ID" value="PNF36572.1"/>
    <property type="molecule type" value="Genomic_DNA"/>
</dbReference>
<feature type="region of interest" description="Disordered" evidence="1">
    <location>
        <begin position="252"/>
        <end position="274"/>
    </location>
</feature>
<dbReference type="STRING" id="105785.A0A2J7R6W5"/>
<dbReference type="Proteomes" id="UP000235965">
    <property type="component" value="Unassembled WGS sequence"/>
</dbReference>
<dbReference type="OrthoDB" id="6768980at2759"/>
<name>A0A2J7R6W5_9NEOP</name>
<reference evidence="2 3" key="1">
    <citation type="submission" date="2017-12" db="EMBL/GenBank/DDBJ databases">
        <title>Hemimetabolous genomes reveal molecular basis of termite eusociality.</title>
        <authorList>
            <person name="Harrison M.C."/>
            <person name="Jongepier E."/>
            <person name="Robertson H.M."/>
            <person name="Arning N."/>
            <person name="Bitard-Feildel T."/>
            <person name="Chao H."/>
            <person name="Childers C.P."/>
            <person name="Dinh H."/>
            <person name="Doddapaneni H."/>
            <person name="Dugan S."/>
            <person name="Gowin J."/>
            <person name="Greiner C."/>
            <person name="Han Y."/>
            <person name="Hu H."/>
            <person name="Hughes D.S.T."/>
            <person name="Huylmans A.-K."/>
            <person name="Kemena C."/>
            <person name="Kremer L.P.M."/>
            <person name="Lee S.L."/>
            <person name="Lopez-Ezquerra A."/>
            <person name="Mallet L."/>
            <person name="Monroy-Kuhn J.M."/>
            <person name="Moser A."/>
            <person name="Murali S.C."/>
            <person name="Muzny D.M."/>
            <person name="Otani S."/>
            <person name="Piulachs M.-D."/>
            <person name="Poelchau M."/>
            <person name="Qu J."/>
            <person name="Schaub F."/>
            <person name="Wada-Katsumata A."/>
            <person name="Worley K.C."/>
            <person name="Xie Q."/>
            <person name="Ylla G."/>
            <person name="Poulsen M."/>
            <person name="Gibbs R.A."/>
            <person name="Schal C."/>
            <person name="Richards S."/>
            <person name="Belles X."/>
            <person name="Korb J."/>
            <person name="Bornberg-Bauer E."/>
        </authorList>
    </citation>
    <scope>NUCLEOTIDE SEQUENCE [LARGE SCALE GENOMIC DNA]</scope>
    <source>
        <tissue evidence="2">Whole body</tissue>
    </source>
</reference>
<organism evidence="2 3">
    <name type="scientific">Cryptotermes secundus</name>
    <dbReference type="NCBI Taxonomy" id="105785"/>
    <lineage>
        <taxon>Eukaryota</taxon>
        <taxon>Metazoa</taxon>
        <taxon>Ecdysozoa</taxon>
        <taxon>Arthropoda</taxon>
        <taxon>Hexapoda</taxon>
        <taxon>Insecta</taxon>
        <taxon>Pterygota</taxon>
        <taxon>Neoptera</taxon>
        <taxon>Polyneoptera</taxon>
        <taxon>Dictyoptera</taxon>
        <taxon>Blattodea</taxon>
        <taxon>Blattoidea</taxon>
        <taxon>Termitoidae</taxon>
        <taxon>Kalotermitidae</taxon>
        <taxon>Cryptotermitinae</taxon>
        <taxon>Cryptotermes</taxon>
    </lineage>
</organism>
<evidence type="ECO:0000313" key="3">
    <source>
        <dbReference type="Proteomes" id="UP000235965"/>
    </source>
</evidence>
<dbReference type="AlphaFoldDB" id="A0A2J7R6W5"/>
<dbReference type="InParanoid" id="A0A2J7R6W5"/>